<reference evidence="2 3" key="2">
    <citation type="submission" date="2020-03" db="EMBL/GenBank/DDBJ databases">
        <authorList>
            <person name="Ichikawa N."/>
            <person name="Kimura A."/>
            <person name="Kitahashi Y."/>
            <person name="Uohara A."/>
        </authorList>
    </citation>
    <scope>NUCLEOTIDE SEQUENCE [LARGE SCALE GENOMIC DNA]</scope>
    <source>
        <strain evidence="2 3">NBRC 107702</strain>
    </source>
</reference>
<accession>A0A6F8XMI9</accession>
<keyword evidence="1" id="KW-0732">Signal</keyword>
<dbReference type="EMBL" id="AP022870">
    <property type="protein sequence ID" value="BCB75030.1"/>
    <property type="molecule type" value="Genomic_DNA"/>
</dbReference>
<dbReference type="Proteomes" id="UP000502508">
    <property type="component" value="Chromosome"/>
</dbReference>
<proteinExistence type="predicted"/>
<dbReference type="AlphaFoldDB" id="A0A6F8XMI9"/>
<evidence type="ECO:0000256" key="1">
    <source>
        <dbReference type="SAM" id="SignalP"/>
    </source>
</evidence>
<name>A0A6F8XMI9_9ACTN</name>
<sequence length="144" mass="14904">MIKLLRASLPAKRRLTRVLALAASLSVALGLMAVPAQAAMICSGAPAINLCLWIDGQGNNRYRVHVGIDVHMSLAEAQEYVDDAGDPFSAVIIGSAGLIRFGVPQVGLGATSESGLSGDFEIVVLGSQLNENPGARTGFVPGFS</sequence>
<protein>
    <submittedName>
        <fullName evidence="2">Uncharacterized protein</fullName>
    </submittedName>
</protein>
<feature type="signal peptide" evidence="1">
    <location>
        <begin position="1"/>
        <end position="38"/>
    </location>
</feature>
<evidence type="ECO:0000313" key="2">
    <source>
        <dbReference type="EMBL" id="BCB75030.1"/>
    </source>
</evidence>
<dbReference type="KEGG" id="pfla:Pflav_014400"/>
<gene>
    <name evidence="2" type="ORF">Pflav_014400</name>
</gene>
<feature type="chain" id="PRO_5026173105" evidence="1">
    <location>
        <begin position="39"/>
        <end position="144"/>
    </location>
</feature>
<evidence type="ECO:0000313" key="3">
    <source>
        <dbReference type="Proteomes" id="UP000502508"/>
    </source>
</evidence>
<organism evidence="2 3">
    <name type="scientific">Phytohabitans flavus</name>
    <dbReference type="NCBI Taxonomy" id="1076124"/>
    <lineage>
        <taxon>Bacteria</taxon>
        <taxon>Bacillati</taxon>
        <taxon>Actinomycetota</taxon>
        <taxon>Actinomycetes</taxon>
        <taxon>Micromonosporales</taxon>
        <taxon>Micromonosporaceae</taxon>
    </lineage>
</organism>
<keyword evidence="3" id="KW-1185">Reference proteome</keyword>
<dbReference type="RefSeq" id="WP_173034592.1">
    <property type="nucleotide sequence ID" value="NZ_AP022870.1"/>
</dbReference>
<reference evidence="2 3" key="1">
    <citation type="submission" date="2020-03" db="EMBL/GenBank/DDBJ databases">
        <title>Whole genome shotgun sequence of Phytohabitans flavus NBRC 107702.</title>
        <authorList>
            <person name="Komaki H."/>
            <person name="Tamura T."/>
        </authorList>
    </citation>
    <scope>NUCLEOTIDE SEQUENCE [LARGE SCALE GENOMIC DNA]</scope>
    <source>
        <strain evidence="2 3">NBRC 107702</strain>
    </source>
</reference>